<evidence type="ECO:0000256" key="1">
    <source>
        <dbReference type="SAM" id="Coils"/>
    </source>
</evidence>
<dbReference type="Proteomes" id="UP000023152">
    <property type="component" value="Unassembled WGS sequence"/>
</dbReference>
<evidence type="ECO:0000313" key="2">
    <source>
        <dbReference type="EMBL" id="ETO15995.1"/>
    </source>
</evidence>
<keyword evidence="1" id="KW-0175">Coiled coil</keyword>
<dbReference type="AlphaFoldDB" id="X6MSC8"/>
<organism evidence="2 3">
    <name type="scientific">Reticulomyxa filosa</name>
    <dbReference type="NCBI Taxonomy" id="46433"/>
    <lineage>
        <taxon>Eukaryota</taxon>
        <taxon>Sar</taxon>
        <taxon>Rhizaria</taxon>
        <taxon>Retaria</taxon>
        <taxon>Foraminifera</taxon>
        <taxon>Monothalamids</taxon>
        <taxon>Reticulomyxidae</taxon>
        <taxon>Reticulomyxa</taxon>
    </lineage>
</organism>
<reference evidence="2 3" key="1">
    <citation type="journal article" date="2013" name="Curr. Biol.">
        <title>The Genome of the Foraminiferan Reticulomyxa filosa.</title>
        <authorList>
            <person name="Glockner G."/>
            <person name="Hulsmann N."/>
            <person name="Schleicher M."/>
            <person name="Noegel A.A."/>
            <person name="Eichinger L."/>
            <person name="Gallinger C."/>
            <person name="Pawlowski J."/>
            <person name="Sierra R."/>
            <person name="Euteneuer U."/>
            <person name="Pillet L."/>
            <person name="Moustafa A."/>
            <person name="Platzer M."/>
            <person name="Groth M."/>
            <person name="Szafranski K."/>
            <person name="Schliwa M."/>
        </authorList>
    </citation>
    <scope>NUCLEOTIDE SEQUENCE [LARGE SCALE GENOMIC DNA]</scope>
</reference>
<sequence length="111" mass="12847">NNKPKNKGKVKLDGLLDDHLPSQTALYQKRLETKKTQMKELKSKCKSWIENSTIKGLAQRGRTVNGDVHTLLKHKTKHKCIYFIYVHTHPVFLKKKNKQANFLFSPIGVYS</sequence>
<comment type="caution">
    <text evidence="2">The sequence shown here is derived from an EMBL/GenBank/DDBJ whole genome shotgun (WGS) entry which is preliminary data.</text>
</comment>
<accession>X6MSC8</accession>
<gene>
    <name evidence="2" type="ORF">RFI_21367</name>
</gene>
<protein>
    <submittedName>
        <fullName evidence="2">Uncharacterized protein</fullName>
    </submittedName>
</protein>
<keyword evidence="3" id="KW-1185">Reference proteome</keyword>
<name>X6MSC8_RETFI</name>
<feature type="coiled-coil region" evidence="1">
    <location>
        <begin position="24"/>
        <end position="51"/>
    </location>
</feature>
<evidence type="ECO:0000313" key="3">
    <source>
        <dbReference type="Proteomes" id="UP000023152"/>
    </source>
</evidence>
<feature type="non-terminal residue" evidence="2">
    <location>
        <position position="1"/>
    </location>
</feature>
<proteinExistence type="predicted"/>
<dbReference type="EMBL" id="ASPP01018649">
    <property type="protein sequence ID" value="ETO15995.1"/>
    <property type="molecule type" value="Genomic_DNA"/>
</dbReference>